<evidence type="ECO:0000313" key="3">
    <source>
        <dbReference type="Proteomes" id="UP000265520"/>
    </source>
</evidence>
<dbReference type="Proteomes" id="UP000265520">
    <property type="component" value="Unassembled WGS sequence"/>
</dbReference>
<feature type="non-terminal residue" evidence="2">
    <location>
        <position position="1"/>
    </location>
</feature>
<feature type="compositionally biased region" description="Basic and acidic residues" evidence="1">
    <location>
        <begin position="45"/>
        <end position="58"/>
    </location>
</feature>
<name>A0A392VZ53_9FABA</name>
<feature type="compositionally biased region" description="Acidic residues" evidence="1">
    <location>
        <begin position="28"/>
        <end position="37"/>
    </location>
</feature>
<feature type="region of interest" description="Disordered" evidence="1">
    <location>
        <begin position="27"/>
        <end position="58"/>
    </location>
</feature>
<evidence type="ECO:0000256" key="1">
    <source>
        <dbReference type="SAM" id="MobiDB-lite"/>
    </source>
</evidence>
<dbReference type="EMBL" id="LXQA011281162">
    <property type="protein sequence ID" value="MCI91740.1"/>
    <property type="molecule type" value="Genomic_DNA"/>
</dbReference>
<comment type="caution">
    <text evidence="2">The sequence shown here is derived from an EMBL/GenBank/DDBJ whole genome shotgun (WGS) entry which is preliminary data.</text>
</comment>
<feature type="non-terminal residue" evidence="2">
    <location>
        <position position="58"/>
    </location>
</feature>
<accession>A0A392VZ53</accession>
<evidence type="ECO:0000313" key="2">
    <source>
        <dbReference type="EMBL" id="MCI91740.1"/>
    </source>
</evidence>
<reference evidence="2 3" key="1">
    <citation type="journal article" date="2018" name="Front. Plant Sci.">
        <title>Red Clover (Trifolium pratense) and Zigzag Clover (T. medium) - A Picture of Genomic Similarities and Differences.</title>
        <authorList>
            <person name="Dluhosova J."/>
            <person name="Istvanek J."/>
            <person name="Nedelnik J."/>
            <person name="Repkova J."/>
        </authorList>
    </citation>
    <scope>NUCLEOTIDE SEQUENCE [LARGE SCALE GENOMIC DNA]</scope>
    <source>
        <strain evidence="3">cv. 10/8</strain>
        <tissue evidence="2">Leaf</tissue>
    </source>
</reference>
<sequence length="58" mass="6800">AKEKIPKKPRTQKKKAPKVVRQLMIQEKDEEATDEEPLLCKRKRADSEPKKMHTEAET</sequence>
<dbReference type="AlphaFoldDB" id="A0A392VZ53"/>
<organism evidence="2 3">
    <name type="scientific">Trifolium medium</name>
    <dbReference type="NCBI Taxonomy" id="97028"/>
    <lineage>
        <taxon>Eukaryota</taxon>
        <taxon>Viridiplantae</taxon>
        <taxon>Streptophyta</taxon>
        <taxon>Embryophyta</taxon>
        <taxon>Tracheophyta</taxon>
        <taxon>Spermatophyta</taxon>
        <taxon>Magnoliopsida</taxon>
        <taxon>eudicotyledons</taxon>
        <taxon>Gunneridae</taxon>
        <taxon>Pentapetalae</taxon>
        <taxon>rosids</taxon>
        <taxon>fabids</taxon>
        <taxon>Fabales</taxon>
        <taxon>Fabaceae</taxon>
        <taxon>Papilionoideae</taxon>
        <taxon>50 kb inversion clade</taxon>
        <taxon>NPAAA clade</taxon>
        <taxon>Hologalegina</taxon>
        <taxon>IRL clade</taxon>
        <taxon>Trifolieae</taxon>
        <taxon>Trifolium</taxon>
    </lineage>
</organism>
<proteinExistence type="predicted"/>
<keyword evidence="3" id="KW-1185">Reference proteome</keyword>
<protein>
    <submittedName>
        <fullName evidence="2">Uncharacterized protein</fullName>
    </submittedName>
</protein>